<proteinExistence type="predicted"/>
<organism evidence="2 3">
    <name type="scientific">Sporisorium scitamineum</name>
    <dbReference type="NCBI Taxonomy" id="49012"/>
    <lineage>
        <taxon>Eukaryota</taxon>
        <taxon>Fungi</taxon>
        <taxon>Dikarya</taxon>
        <taxon>Basidiomycota</taxon>
        <taxon>Ustilaginomycotina</taxon>
        <taxon>Ustilaginomycetes</taxon>
        <taxon>Ustilaginales</taxon>
        <taxon>Ustilaginaceae</taxon>
        <taxon>Sporisorium</taxon>
    </lineage>
</organism>
<dbReference type="EMBL" id="CCFA01002762">
    <property type="protein sequence ID" value="CDW98043.1"/>
    <property type="molecule type" value="Genomic_DNA"/>
</dbReference>
<name>A0A0F7SBE0_9BASI</name>
<protein>
    <submittedName>
        <fullName evidence="2">Uncharacterized protein</fullName>
    </submittedName>
</protein>
<evidence type="ECO:0000256" key="1">
    <source>
        <dbReference type="SAM" id="MobiDB-lite"/>
    </source>
</evidence>
<dbReference type="AlphaFoldDB" id="A0A0F7SBE0"/>
<accession>A0A0F7SBE0</accession>
<feature type="region of interest" description="Disordered" evidence="1">
    <location>
        <begin position="64"/>
        <end position="109"/>
    </location>
</feature>
<reference evidence="3" key="1">
    <citation type="submission" date="2014-06" db="EMBL/GenBank/DDBJ databases">
        <authorList>
            <person name="Berkman P.J."/>
        </authorList>
    </citation>
    <scope>NUCLEOTIDE SEQUENCE [LARGE SCALE GENOMIC DNA]</scope>
</reference>
<evidence type="ECO:0000313" key="3">
    <source>
        <dbReference type="Proteomes" id="UP000242770"/>
    </source>
</evidence>
<feature type="region of interest" description="Disordered" evidence="1">
    <location>
        <begin position="357"/>
        <end position="401"/>
    </location>
</feature>
<sequence length="740" mass="82450">MKKLSRTSTFALLKGIKESSLETLESGFPSLSLINIRTFTMRHAILFSTDLLLSLFEARCMPMERPGGEGSSSGWRPSGEGSSSGAGASGAFGHQYGAGPSRAAGASVGRRSSQGAAVVIDFTNPSANPVPVAQSVDPTLGVIGAISDRTKETTKRGPPTEYGEWVQNMHKALGNPNFVFTNIDKEHPLTPRLFMATDSSKPNDRNYEKLSSGLEISSYTTPSQYFFESLLNPVRVRLRQLQTEAARQRVIVYLNSRANMEYINKHYFLNRLQFLPIQVDKLRWNFLDDLVWNRNYLWLLPPQTKGLALLYLDFAMRCTILLSIGLLLSFLGATCKPMWQDGEGSSSAPRPWVTGFDWQGQALEPPPSTPRPKQGSQSWHGHPAVQGDFGYQHGGDAHTSGAAGAVVGRPSWQGHVPLVDLTTSPASPVPRTESTWSRQGTAAVAQQQAGSNVALIPATAPQPAPVQHVTHEEWQENMRKALRNPSLVFINTDKQYPIHPRLFIAYNPTNPTDLHLMSSPQQGQPSLSAGKKHFLINSEAFIKLQSKSLPLGHTRLQTMVYLNSQSNMDFISREYFQGKMHFLPINIDKVMWRRLNLLLTDRSHLYLAPPLEKHGLGLLLGMHRNGQRVNEIEEMTGPVTSRNQIVTIWSPILLDGSRTTVVFYGVGQLDATELEKTQQHLANVASRWSGVDPFWDAVYYLKSLPKDFALLFYPKDYESPELKKKAELRLENAIRYLHPE</sequence>
<evidence type="ECO:0000313" key="2">
    <source>
        <dbReference type="EMBL" id="CDW98043.1"/>
    </source>
</evidence>
<dbReference type="Proteomes" id="UP000242770">
    <property type="component" value="Unassembled WGS sequence"/>
</dbReference>
<gene>
    <name evidence="2" type="primary">SSCI46040.1</name>
</gene>
<keyword evidence="3" id="KW-1185">Reference proteome</keyword>